<dbReference type="GeneID" id="39505828"/>
<evidence type="ECO:0000313" key="2">
    <source>
        <dbReference type="Proteomes" id="UP000288675"/>
    </source>
</evidence>
<evidence type="ECO:0000313" key="1">
    <source>
        <dbReference type="EMBL" id="QAT68076.1"/>
    </source>
</evidence>
<dbReference type="EMBL" id="CP035233">
    <property type="protein sequence ID" value="QAT68076.1"/>
    <property type="molecule type" value="Genomic_DNA"/>
</dbReference>
<proteinExistence type="predicted"/>
<gene>
    <name evidence="1" type="ORF">EQZ20_24705</name>
</gene>
<organism evidence="1 2">
    <name type="scientific">Bacillus glycinifermentans</name>
    <dbReference type="NCBI Taxonomy" id="1664069"/>
    <lineage>
        <taxon>Bacteria</taxon>
        <taxon>Bacillati</taxon>
        <taxon>Bacillota</taxon>
        <taxon>Bacilli</taxon>
        <taxon>Bacillales</taxon>
        <taxon>Bacillaceae</taxon>
        <taxon>Bacillus</taxon>
    </lineage>
</organism>
<dbReference type="AlphaFoldDB" id="A0AAJ3Z3S8"/>
<reference evidence="1 2" key="1">
    <citation type="submission" date="2019-01" db="EMBL/GenBank/DDBJ databases">
        <title>Genome sequence of Bacillus glycinifermentans SRCM103574.</title>
        <authorList>
            <person name="Kong H.-J."/>
            <person name="Jeong S.-Y."/>
            <person name="Jeong D.-Y."/>
        </authorList>
    </citation>
    <scope>NUCLEOTIDE SEQUENCE [LARGE SCALE GENOMIC DNA]</scope>
    <source>
        <strain evidence="1 2">SRCM103574</strain>
        <plasmid evidence="1 2">unnamed1</plasmid>
    </source>
</reference>
<protein>
    <submittedName>
        <fullName evidence="1">Uncharacterized protein</fullName>
    </submittedName>
</protein>
<dbReference type="Proteomes" id="UP000288675">
    <property type="component" value="Plasmid unnamed1"/>
</dbReference>
<accession>A0AAJ3Z3S8</accession>
<sequence>MAMLVKRGQLFTIDEEKEKPLLQQLNQDVYIKVGETFTDDVLGTFIVTESFYGKVHHSYGWFRCKPYKEV</sequence>
<name>A0AAJ3Z3S8_9BACI</name>
<keyword evidence="1" id="KW-0614">Plasmid</keyword>
<dbReference type="RefSeq" id="WP_128748539.1">
    <property type="nucleotide sequence ID" value="NZ_CP035233.1"/>
</dbReference>
<geneLocation type="plasmid" evidence="1 2">
    <name>unnamed1</name>
</geneLocation>